<dbReference type="AlphaFoldDB" id="A0A919N4W3"/>
<dbReference type="PANTHER" id="PTHR39159:SF1">
    <property type="entry name" value="UPF0374 PROTEIN YGAC"/>
    <property type="match status" value="1"/>
</dbReference>
<dbReference type="InterPro" id="IPR035930">
    <property type="entry name" value="FomD-like_sf"/>
</dbReference>
<evidence type="ECO:0000313" key="3">
    <source>
        <dbReference type="EMBL" id="GIF04428.1"/>
    </source>
</evidence>
<dbReference type="Gene3D" id="2.40.380.10">
    <property type="entry name" value="FomD-like"/>
    <property type="match status" value="1"/>
</dbReference>
<comment type="caution">
    <text evidence="3">The sequence shown here is derived from an EMBL/GenBank/DDBJ whole genome shotgun (WGS) entry which is preliminary data.</text>
</comment>
<evidence type="ECO:0000256" key="1">
    <source>
        <dbReference type="ARBA" id="ARBA00022801"/>
    </source>
</evidence>
<dbReference type="InterPro" id="IPR007295">
    <property type="entry name" value="DUF402"/>
</dbReference>
<dbReference type="SUPFAM" id="SSF159234">
    <property type="entry name" value="FomD-like"/>
    <property type="match status" value="1"/>
</dbReference>
<accession>A0A919N4W3</accession>
<proteinExistence type="predicted"/>
<dbReference type="Pfam" id="PF04167">
    <property type="entry name" value="DUF402"/>
    <property type="match status" value="1"/>
</dbReference>
<gene>
    <name evidence="3" type="ORF">Asi03nite_19660</name>
</gene>
<sequence length="186" mass="21029">MHGRCATVAGVDRVDLVLRKYDGRPHRRVTGHLLGEDEFGAWIGTPRGTRVRYSYGLRRVSWTRSDSVRLIPRDAWWMAMFSAEPSRSEIYCDVTTPARRTGPAEFTVIDLDIDLIRMRPDGRVVIDDEDEFAEHRVRFGYPDDVVAGATAAAAELHAALTGGAEPFAGRYREWLARAAMPGRRRR</sequence>
<keyword evidence="4" id="KW-1185">Reference proteome</keyword>
<keyword evidence="1" id="KW-0378">Hydrolase</keyword>
<name>A0A919N4W3_9ACTN</name>
<protein>
    <recommendedName>
        <fullName evidence="2">DUF402 domain-containing protein</fullName>
    </recommendedName>
</protein>
<reference evidence="3" key="1">
    <citation type="submission" date="2021-01" db="EMBL/GenBank/DDBJ databases">
        <title>Whole genome shotgun sequence of Actinoplanes siamensis NBRC 109076.</title>
        <authorList>
            <person name="Komaki H."/>
            <person name="Tamura T."/>
        </authorList>
    </citation>
    <scope>NUCLEOTIDE SEQUENCE</scope>
    <source>
        <strain evidence="3">NBRC 109076</strain>
    </source>
</reference>
<dbReference type="PANTHER" id="PTHR39159">
    <property type="match status" value="1"/>
</dbReference>
<organism evidence="3 4">
    <name type="scientific">Actinoplanes siamensis</name>
    <dbReference type="NCBI Taxonomy" id="1223317"/>
    <lineage>
        <taxon>Bacteria</taxon>
        <taxon>Bacillati</taxon>
        <taxon>Actinomycetota</taxon>
        <taxon>Actinomycetes</taxon>
        <taxon>Micromonosporales</taxon>
        <taxon>Micromonosporaceae</taxon>
        <taxon>Actinoplanes</taxon>
    </lineage>
</organism>
<evidence type="ECO:0000259" key="2">
    <source>
        <dbReference type="Pfam" id="PF04167"/>
    </source>
</evidence>
<dbReference type="EMBL" id="BOMW01000019">
    <property type="protein sequence ID" value="GIF04428.1"/>
    <property type="molecule type" value="Genomic_DNA"/>
</dbReference>
<feature type="domain" description="DUF402" evidence="2">
    <location>
        <begin position="22"/>
        <end position="160"/>
    </location>
</feature>
<dbReference type="Proteomes" id="UP000629619">
    <property type="component" value="Unassembled WGS sequence"/>
</dbReference>
<dbReference type="GO" id="GO:0016787">
    <property type="term" value="F:hydrolase activity"/>
    <property type="evidence" value="ECO:0007669"/>
    <property type="project" value="UniProtKB-KW"/>
</dbReference>
<evidence type="ECO:0000313" key="4">
    <source>
        <dbReference type="Proteomes" id="UP000629619"/>
    </source>
</evidence>
<dbReference type="InterPro" id="IPR050212">
    <property type="entry name" value="Ntdp-like"/>
</dbReference>